<evidence type="ECO:0000259" key="7">
    <source>
        <dbReference type="Pfam" id="PF00933"/>
    </source>
</evidence>
<dbReference type="AlphaFoldDB" id="A0A2W4ZRC5"/>
<dbReference type="PANTHER" id="PTHR30620:SF16">
    <property type="entry name" value="LYSOSOMAL BETA GLUCOSIDASE"/>
    <property type="match status" value="1"/>
</dbReference>
<organism evidence="8 9">
    <name type="scientific">Micavibrio aeruginosavorus</name>
    <dbReference type="NCBI Taxonomy" id="349221"/>
    <lineage>
        <taxon>Bacteria</taxon>
        <taxon>Pseudomonadati</taxon>
        <taxon>Bdellovibrionota</taxon>
        <taxon>Bdellovibrionia</taxon>
        <taxon>Bdellovibrionales</taxon>
        <taxon>Pseudobdellovibrionaceae</taxon>
        <taxon>Micavibrio</taxon>
    </lineage>
</organism>
<evidence type="ECO:0000256" key="5">
    <source>
        <dbReference type="ARBA" id="ARBA00022801"/>
    </source>
</evidence>
<dbReference type="EC" id="3.2.1.21" evidence="3"/>
<evidence type="ECO:0000256" key="3">
    <source>
        <dbReference type="ARBA" id="ARBA00012744"/>
    </source>
</evidence>
<dbReference type="Gene3D" id="3.20.20.300">
    <property type="entry name" value="Glycoside hydrolase, family 3, N-terminal domain"/>
    <property type="match status" value="1"/>
</dbReference>
<dbReference type="PANTHER" id="PTHR30620">
    <property type="entry name" value="PERIPLASMIC BETA-GLUCOSIDASE-RELATED"/>
    <property type="match status" value="1"/>
</dbReference>
<evidence type="ECO:0000256" key="6">
    <source>
        <dbReference type="ARBA" id="ARBA00023295"/>
    </source>
</evidence>
<reference evidence="8 9" key="1">
    <citation type="submission" date="2017-08" db="EMBL/GenBank/DDBJ databases">
        <title>Infants hospitalized years apart are colonized by the same room-sourced microbial strains.</title>
        <authorList>
            <person name="Brooks B."/>
            <person name="Olm M.R."/>
            <person name="Firek B.A."/>
            <person name="Baker R."/>
            <person name="Thomas B.C."/>
            <person name="Morowitz M.J."/>
            <person name="Banfield J.F."/>
        </authorList>
    </citation>
    <scope>NUCLEOTIDE SEQUENCE [LARGE SCALE GENOMIC DNA]</scope>
    <source>
        <strain evidence="8">S2_018_000_R2_104</strain>
    </source>
</reference>
<protein>
    <recommendedName>
        <fullName evidence="3">beta-glucosidase</fullName>
        <ecNumber evidence="3">3.2.1.21</ecNumber>
    </recommendedName>
</protein>
<dbReference type="InterPro" id="IPR036962">
    <property type="entry name" value="Glyco_hydro_3_N_sf"/>
</dbReference>
<dbReference type="FunFam" id="3.20.20.300:FF:000005">
    <property type="entry name" value="Periplasmic beta-glucosidase"/>
    <property type="match status" value="1"/>
</dbReference>
<keyword evidence="6" id="KW-0326">Glycosidase</keyword>
<dbReference type="Gene3D" id="3.40.50.1700">
    <property type="entry name" value="Glycoside hydrolase family 3 C-terminal domain"/>
    <property type="match status" value="1"/>
</dbReference>
<evidence type="ECO:0000256" key="2">
    <source>
        <dbReference type="ARBA" id="ARBA00005336"/>
    </source>
</evidence>
<dbReference type="GO" id="GO:0009251">
    <property type="term" value="P:glucan catabolic process"/>
    <property type="evidence" value="ECO:0007669"/>
    <property type="project" value="TreeGrafter"/>
</dbReference>
<comment type="catalytic activity">
    <reaction evidence="1">
        <text>Hydrolysis of terminal, non-reducing beta-D-glucosyl residues with release of beta-D-glucose.</text>
        <dbReference type="EC" id="3.2.1.21"/>
    </reaction>
</comment>
<proteinExistence type="inferred from homology"/>
<dbReference type="Pfam" id="PF00933">
    <property type="entry name" value="Glyco_hydro_3"/>
    <property type="match status" value="1"/>
</dbReference>
<dbReference type="SUPFAM" id="SSF51445">
    <property type="entry name" value="(Trans)glycosidases"/>
    <property type="match status" value="1"/>
</dbReference>
<comment type="caution">
    <text evidence="8">The sequence shown here is derived from an EMBL/GenBank/DDBJ whole genome shotgun (WGS) entry which is preliminary data.</text>
</comment>
<comment type="similarity">
    <text evidence="2">Belongs to the glycosyl hydrolase 3 family.</text>
</comment>
<name>A0A2W4ZRC5_9BACT</name>
<evidence type="ECO:0000256" key="1">
    <source>
        <dbReference type="ARBA" id="ARBA00000448"/>
    </source>
</evidence>
<dbReference type="InterPro" id="IPR051915">
    <property type="entry name" value="Cellulose_Degrad_GH3"/>
</dbReference>
<dbReference type="Proteomes" id="UP000249557">
    <property type="component" value="Unassembled WGS sequence"/>
</dbReference>
<feature type="non-terminal residue" evidence="8">
    <location>
        <position position="404"/>
    </location>
</feature>
<evidence type="ECO:0000313" key="9">
    <source>
        <dbReference type="Proteomes" id="UP000249557"/>
    </source>
</evidence>
<keyword evidence="5" id="KW-0378">Hydrolase</keyword>
<dbReference type="GO" id="GO:0008422">
    <property type="term" value="F:beta-glucosidase activity"/>
    <property type="evidence" value="ECO:0007669"/>
    <property type="project" value="UniProtKB-EC"/>
</dbReference>
<dbReference type="InterPro" id="IPR001764">
    <property type="entry name" value="Glyco_hydro_3_N"/>
</dbReference>
<evidence type="ECO:0000313" key="8">
    <source>
        <dbReference type="EMBL" id="PZO84844.1"/>
    </source>
</evidence>
<dbReference type="PRINTS" id="PR00133">
    <property type="entry name" value="GLHYDRLASE3"/>
</dbReference>
<feature type="domain" description="Glycoside hydrolase family 3 N-terminal" evidence="7">
    <location>
        <begin position="16"/>
        <end position="325"/>
    </location>
</feature>
<dbReference type="SUPFAM" id="SSF52279">
    <property type="entry name" value="Beta-D-glucan exohydrolase, C-terminal domain"/>
    <property type="match status" value="1"/>
</dbReference>
<keyword evidence="4" id="KW-0732">Signal</keyword>
<dbReference type="InterPro" id="IPR017853">
    <property type="entry name" value="GH"/>
</dbReference>
<evidence type="ECO:0000256" key="4">
    <source>
        <dbReference type="ARBA" id="ARBA00022729"/>
    </source>
</evidence>
<gene>
    <name evidence="8" type="ORF">DI626_07910</name>
</gene>
<dbReference type="EMBL" id="QFNK01000163">
    <property type="protein sequence ID" value="PZO84844.1"/>
    <property type="molecule type" value="Genomic_DNA"/>
</dbReference>
<dbReference type="InterPro" id="IPR036881">
    <property type="entry name" value="Glyco_hydro_3_C_sf"/>
</dbReference>
<sequence>MLKARNRVEELMEQMTLSEKIGQLNLVTPGGDTLTGTVTNGDVANKVKSGAIGGIFGIKSLSAVRAFQDLAMQSPLRIPLMFAEDVIHGHRTIFPVPLGLSGTWNMDLIEKAAAVSAREASAEGIDQVYAPMIDVSRDPRWGRIAESPGEDPFLASEYTRAFVNGLQGKDLGDKRAVMSCLKHFVAYGGAEGGRDYDSVDVSARRLHDIYMPPFVAGIKAGAGSMMASFNTVNGTPMHAHGDLIHGVLRRIYAFSGLMVSDYTGVLELVNHRIAAHGAEAARLGLEAGVESDMVSELFLTTLEESVKNGLIDISHIDNACRHVLEAKEKLGLFDNPYLRMSAKPFAFRPAHKQLARQTATEACVLLKNDHSCLPLKQGAKIALIGPLANDRINMNGTWAVSGNP</sequence>
<accession>A0A2W4ZRC5</accession>